<gene>
    <name evidence="2" type="ORF">Dsin_001483</name>
</gene>
<feature type="region of interest" description="Disordered" evidence="1">
    <location>
        <begin position="1"/>
        <end position="69"/>
    </location>
</feature>
<protein>
    <submittedName>
        <fullName evidence="2">Uncharacterized protein</fullName>
    </submittedName>
</protein>
<proteinExistence type="predicted"/>
<sequence length="69" mass="7186">SLSSPTATSCHRRNSEAGPIAGHHSSSPDRSVVAASLSPLVAARSTTSSSEEAPSRSRQLSPRSAEDRR</sequence>
<keyword evidence="3" id="KW-1185">Reference proteome</keyword>
<dbReference type="EMBL" id="JANJYJ010000001">
    <property type="protein sequence ID" value="KAK3229602.1"/>
    <property type="molecule type" value="Genomic_DNA"/>
</dbReference>
<evidence type="ECO:0000256" key="1">
    <source>
        <dbReference type="SAM" id="MobiDB-lite"/>
    </source>
</evidence>
<organism evidence="2 3">
    <name type="scientific">Dipteronia sinensis</name>
    <dbReference type="NCBI Taxonomy" id="43782"/>
    <lineage>
        <taxon>Eukaryota</taxon>
        <taxon>Viridiplantae</taxon>
        <taxon>Streptophyta</taxon>
        <taxon>Embryophyta</taxon>
        <taxon>Tracheophyta</taxon>
        <taxon>Spermatophyta</taxon>
        <taxon>Magnoliopsida</taxon>
        <taxon>eudicotyledons</taxon>
        <taxon>Gunneridae</taxon>
        <taxon>Pentapetalae</taxon>
        <taxon>rosids</taxon>
        <taxon>malvids</taxon>
        <taxon>Sapindales</taxon>
        <taxon>Sapindaceae</taxon>
        <taxon>Hippocastanoideae</taxon>
        <taxon>Acereae</taxon>
        <taxon>Dipteronia</taxon>
    </lineage>
</organism>
<dbReference type="Proteomes" id="UP001281410">
    <property type="component" value="Unassembled WGS sequence"/>
</dbReference>
<dbReference type="AlphaFoldDB" id="A0AAE0B583"/>
<feature type="compositionally biased region" description="Low complexity" evidence="1">
    <location>
        <begin position="30"/>
        <end position="58"/>
    </location>
</feature>
<accession>A0AAE0B583</accession>
<feature type="non-terminal residue" evidence="2">
    <location>
        <position position="1"/>
    </location>
</feature>
<name>A0AAE0B583_9ROSI</name>
<evidence type="ECO:0000313" key="3">
    <source>
        <dbReference type="Proteomes" id="UP001281410"/>
    </source>
</evidence>
<reference evidence="2" key="1">
    <citation type="journal article" date="2023" name="Plant J.">
        <title>Genome sequences and population genomics provide insights into the demographic history, inbreeding, and mutation load of two 'living fossil' tree species of Dipteronia.</title>
        <authorList>
            <person name="Feng Y."/>
            <person name="Comes H.P."/>
            <person name="Chen J."/>
            <person name="Zhu S."/>
            <person name="Lu R."/>
            <person name="Zhang X."/>
            <person name="Li P."/>
            <person name="Qiu J."/>
            <person name="Olsen K.M."/>
            <person name="Qiu Y."/>
        </authorList>
    </citation>
    <scope>NUCLEOTIDE SEQUENCE</scope>
    <source>
        <strain evidence="2">NBL</strain>
    </source>
</reference>
<comment type="caution">
    <text evidence="2">The sequence shown here is derived from an EMBL/GenBank/DDBJ whole genome shotgun (WGS) entry which is preliminary data.</text>
</comment>
<evidence type="ECO:0000313" key="2">
    <source>
        <dbReference type="EMBL" id="KAK3229602.1"/>
    </source>
</evidence>